<evidence type="ECO:0000313" key="2">
    <source>
        <dbReference type="EMBL" id="MCT7946030.1"/>
    </source>
</evidence>
<keyword evidence="1" id="KW-0472">Membrane</keyword>
<dbReference type="InterPro" id="IPR031347">
    <property type="entry name" value="AmpE"/>
</dbReference>
<dbReference type="GO" id="GO:0046677">
    <property type="term" value="P:response to antibiotic"/>
    <property type="evidence" value="ECO:0007669"/>
    <property type="project" value="TreeGrafter"/>
</dbReference>
<feature type="transmembrane region" description="Helical" evidence="1">
    <location>
        <begin position="68"/>
        <end position="89"/>
    </location>
</feature>
<feature type="transmembrane region" description="Helical" evidence="1">
    <location>
        <begin position="41"/>
        <end position="61"/>
    </location>
</feature>
<dbReference type="Proteomes" id="UP001155604">
    <property type="component" value="Unassembled WGS sequence"/>
</dbReference>
<sequence length="283" mass="31254">MALFSLLVAILVERLKFLPSSWQFDRLLQSYQTTFFGDKASLTSVMMALALVLPALLVYVLSWLVAGMFWGLLSLALWIVVAVVCFNHQKQRDIFKKYMQAACRSDVQACYHYAAELDCSECLDAVSEKDLGAKVGQSVAWINYRYYGAVALFFIFLGPVGAVLYCTVRFYAEENARKSLELPLVNEVISVLDWLPSRIFAFGYALSGQFSEGLAAWRHHGLTLNASARTVVAETALAAQPLPEVASAPICVQSTLALLVLSKRNFTLIVAVLSLLTIFGLVS</sequence>
<evidence type="ECO:0000313" key="3">
    <source>
        <dbReference type="Proteomes" id="UP001155604"/>
    </source>
</evidence>
<dbReference type="InterPro" id="IPR052966">
    <property type="entry name" value="Beta-lactamase_Reg"/>
</dbReference>
<proteinExistence type="predicted"/>
<keyword evidence="1" id="KW-1133">Transmembrane helix</keyword>
<feature type="transmembrane region" description="Helical" evidence="1">
    <location>
        <begin position="146"/>
        <end position="168"/>
    </location>
</feature>
<dbReference type="AlphaFoldDB" id="A0A9X2WV71"/>
<dbReference type="PANTHER" id="PTHR38684:SF1">
    <property type="entry name" value="PROTEIN AMPE"/>
    <property type="match status" value="1"/>
</dbReference>
<name>A0A9X2WV71_9GAMM</name>
<reference evidence="2" key="1">
    <citation type="journal article" date="2023" name="Int. J. Syst. Evol. Microbiol.">
        <title>&lt;i&gt;Shewanella septentrionalis&lt;/i&gt; sp. nov. and &lt;i&gt;Shewanella holmiensis&lt;/i&gt; sp. nov., isolated from Baltic Sea water and sediments.</title>
        <authorList>
            <person name="Martin-Rodriguez A.J."/>
            <person name="Thorell K."/>
            <person name="Joffre E."/>
            <person name="Jensie-Markopoulos S."/>
            <person name="Moore E.R.B."/>
            <person name="Sjoling A."/>
        </authorList>
    </citation>
    <scope>NUCLEOTIDE SEQUENCE</scope>
    <source>
        <strain evidence="2">SP1W3</strain>
    </source>
</reference>
<keyword evidence="1" id="KW-0812">Transmembrane</keyword>
<keyword evidence="3" id="KW-1185">Reference proteome</keyword>
<organism evidence="2 3">
    <name type="scientific">Shewanella septentrionalis</name>
    <dbReference type="NCBI Taxonomy" id="2952223"/>
    <lineage>
        <taxon>Bacteria</taxon>
        <taxon>Pseudomonadati</taxon>
        <taxon>Pseudomonadota</taxon>
        <taxon>Gammaproteobacteria</taxon>
        <taxon>Alteromonadales</taxon>
        <taxon>Shewanellaceae</taxon>
        <taxon>Shewanella</taxon>
    </lineage>
</organism>
<dbReference type="NCBIfam" id="NF008219">
    <property type="entry name" value="PRK10987.1"/>
    <property type="match status" value="1"/>
</dbReference>
<accession>A0A9X2WV71</accession>
<dbReference type="GO" id="GO:0005886">
    <property type="term" value="C:plasma membrane"/>
    <property type="evidence" value="ECO:0007669"/>
    <property type="project" value="TreeGrafter"/>
</dbReference>
<dbReference type="RefSeq" id="WP_115333756.1">
    <property type="nucleotide sequence ID" value="NZ_JAMTCC010000018.1"/>
</dbReference>
<protein>
    <submittedName>
        <fullName evidence="2">Beta-lactamase regulator AmpE</fullName>
    </submittedName>
</protein>
<dbReference type="PANTHER" id="PTHR38684">
    <property type="entry name" value="PROTEIN AMPE"/>
    <property type="match status" value="1"/>
</dbReference>
<comment type="caution">
    <text evidence="2">The sequence shown here is derived from an EMBL/GenBank/DDBJ whole genome shotgun (WGS) entry which is preliminary data.</text>
</comment>
<dbReference type="Pfam" id="PF17113">
    <property type="entry name" value="AmpE"/>
    <property type="match status" value="1"/>
</dbReference>
<feature type="transmembrane region" description="Helical" evidence="1">
    <location>
        <begin position="265"/>
        <end position="282"/>
    </location>
</feature>
<dbReference type="EMBL" id="JAMTCC010000018">
    <property type="protein sequence ID" value="MCT7946030.1"/>
    <property type="molecule type" value="Genomic_DNA"/>
</dbReference>
<evidence type="ECO:0000256" key="1">
    <source>
        <dbReference type="SAM" id="Phobius"/>
    </source>
</evidence>
<gene>
    <name evidence="2" type="primary">ampE</name>
    <name evidence="2" type="ORF">NE536_11765</name>
</gene>